<evidence type="ECO:0000313" key="2">
    <source>
        <dbReference type="Proteomes" id="UP000006746"/>
    </source>
</evidence>
<dbReference type="eggNOG" id="COG3575">
    <property type="taxonomic scope" value="Bacteria"/>
</dbReference>
<dbReference type="RefSeq" id="WP_008946021.1">
    <property type="nucleotide sequence ID" value="NZ_AMRL01000033.1"/>
</dbReference>
<proteinExistence type="predicted"/>
<dbReference type="STRING" id="1207063.P24_17097"/>
<dbReference type="Pfam" id="PF06042">
    <property type="entry name" value="NTP_transf_6"/>
    <property type="match status" value="1"/>
</dbReference>
<dbReference type="PANTHER" id="PTHR39166:SF1">
    <property type="entry name" value="BLL1166 PROTEIN"/>
    <property type="match status" value="1"/>
</dbReference>
<keyword evidence="2" id="KW-1185">Reference proteome</keyword>
<sequence>MTDRLMSLMLANPVNRAILDRLPLLGLHQACLVAGALAQSVWNGLDRRPPQACIKDYDIFYFDDADTGWAAEDAAISRVRDAFADLAIEIDVKNQARVHLWYGDRFGVPIAPLNSALDGVAMFPVRGTCLALQPGAAGPVLHAPYGTAELEAGLLADNQNCPDRTAFRAKAESYRARWPWLRIVEGASGQPSSSSVSQ</sequence>
<evidence type="ECO:0008006" key="3">
    <source>
        <dbReference type="Google" id="ProtNLM"/>
    </source>
</evidence>
<comment type="caution">
    <text evidence="1">The sequence shown here is derived from an EMBL/GenBank/DDBJ whole genome shotgun (WGS) entry which is preliminary data.</text>
</comment>
<accession>K2J227</accession>
<organism evidence="1 2">
    <name type="scientific">Oceanibaculum indicum P24</name>
    <dbReference type="NCBI Taxonomy" id="1207063"/>
    <lineage>
        <taxon>Bacteria</taxon>
        <taxon>Pseudomonadati</taxon>
        <taxon>Pseudomonadota</taxon>
        <taxon>Alphaproteobacteria</taxon>
        <taxon>Rhodospirillales</taxon>
        <taxon>Oceanibaculaceae</taxon>
        <taxon>Oceanibaculum</taxon>
    </lineage>
</organism>
<dbReference type="EMBL" id="AMRL01000033">
    <property type="protein sequence ID" value="EKE68892.1"/>
    <property type="molecule type" value="Genomic_DNA"/>
</dbReference>
<gene>
    <name evidence="1" type="ORF">P24_17097</name>
</gene>
<dbReference type="PATRIC" id="fig|1207063.3.peg.3443"/>
<dbReference type="PANTHER" id="PTHR39166">
    <property type="entry name" value="BLL1166 PROTEIN"/>
    <property type="match status" value="1"/>
</dbReference>
<evidence type="ECO:0000313" key="1">
    <source>
        <dbReference type="EMBL" id="EKE68892.1"/>
    </source>
</evidence>
<dbReference type="Proteomes" id="UP000006746">
    <property type="component" value="Unassembled WGS sequence"/>
</dbReference>
<dbReference type="InterPro" id="IPR009267">
    <property type="entry name" value="NTP_transf_6"/>
</dbReference>
<dbReference type="AlphaFoldDB" id="K2J227"/>
<protein>
    <recommendedName>
        <fullName evidence="3">Nucleotidyltransferase family protein</fullName>
    </recommendedName>
</protein>
<reference evidence="1 2" key="1">
    <citation type="journal article" date="2012" name="J. Bacteriol.">
        <title>Genome Sequence of Oceanibaculum indicum Type Strain P24.</title>
        <authorList>
            <person name="Lai Q."/>
            <person name="Shao Z."/>
        </authorList>
    </citation>
    <scope>NUCLEOTIDE SEQUENCE [LARGE SCALE GENOMIC DNA]</scope>
    <source>
        <strain evidence="1 2">P24</strain>
    </source>
</reference>
<name>K2J227_9PROT</name>